<evidence type="ECO:0000313" key="13">
    <source>
        <dbReference type="EMBL" id="QPL04621.1"/>
    </source>
</evidence>
<comment type="similarity">
    <text evidence="8">In the C-terminal section; belongs to the anthranilate phosphoribosyltransferase family.</text>
</comment>
<dbReference type="NCBIfam" id="TIGR01245">
    <property type="entry name" value="trpD"/>
    <property type="match status" value="1"/>
</dbReference>
<dbReference type="InterPro" id="IPR035902">
    <property type="entry name" value="Nuc_phospho_transferase"/>
</dbReference>
<evidence type="ECO:0000256" key="10">
    <source>
        <dbReference type="SAM" id="MobiDB-lite"/>
    </source>
</evidence>
<feature type="binding site" evidence="9">
    <location>
        <position position="115"/>
    </location>
    <ligand>
        <name>Mg(2+)</name>
        <dbReference type="ChEBI" id="CHEBI:18420"/>
        <label>1</label>
    </ligand>
</feature>
<keyword evidence="14" id="KW-1185">Reference proteome</keyword>
<keyword evidence="9" id="KW-0479">Metal-binding</keyword>
<feature type="binding site" evidence="9">
    <location>
        <begin position="106"/>
        <end position="107"/>
    </location>
    <ligand>
        <name>5-phospho-alpha-D-ribose 1-diphosphate</name>
        <dbReference type="ChEBI" id="CHEBI:58017"/>
    </ligand>
</feature>
<organism evidence="13 14">
    <name type="scientific">Actinomyces respiraculi</name>
    <dbReference type="NCBI Taxonomy" id="2744574"/>
    <lineage>
        <taxon>Bacteria</taxon>
        <taxon>Bacillati</taxon>
        <taxon>Actinomycetota</taxon>
        <taxon>Actinomycetes</taxon>
        <taxon>Actinomycetales</taxon>
        <taxon>Actinomycetaceae</taxon>
        <taxon>Actinomyces</taxon>
    </lineage>
</organism>
<feature type="domain" description="Glycosyl transferase family 3 N-terminal" evidence="12">
    <location>
        <begin position="28"/>
        <end position="88"/>
    </location>
</feature>
<comment type="subunit">
    <text evidence="9">Homodimer.</text>
</comment>
<keyword evidence="3 9" id="KW-0328">Glycosyltransferase</keyword>
<comment type="caution">
    <text evidence="9">Lacks conserved residue(s) required for the propagation of feature annotation.</text>
</comment>
<dbReference type="InterPro" id="IPR000312">
    <property type="entry name" value="Glycosyl_Trfase_fam3"/>
</dbReference>
<dbReference type="Gene3D" id="3.40.1030.10">
    <property type="entry name" value="Nucleoside phosphorylase/phosphoribosyltransferase catalytic domain"/>
    <property type="match status" value="1"/>
</dbReference>
<evidence type="ECO:0000256" key="9">
    <source>
        <dbReference type="HAMAP-Rule" id="MF_00211"/>
    </source>
</evidence>
<dbReference type="EC" id="2.4.2.18" evidence="9"/>
<protein>
    <recommendedName>
        <fullName evidence="9">Anthranilate phosphoribosyltransferase</fullName>
        <ecNumber evidence="9">2.4.2.18</ecNumber>
    </recommendedName>
</protein>
<evidence type="ECO:0000256" key="1">
    <source>
        <dbReference type="ARBA" id="ARBA00004907"/>
    </source>
</evidence>
<evidence type="ECO:0000256" key="8">
    <source>
        <dbReference type="ARBA" id="ARBA00061188"/>
    </source>
</evidence>
<dbReference type="KEGG" id="arep:ID810_07395"/>
<feature type="region of interest" description="Disordered" evidence="10">
    <location>
        <begin position="1"/>
        <end position="21"/>
    </location>
</feature>
<feature type="binding site" evidence="9">
    <location>
        <position position="103"/>
    </location>
    <ligand>
        <name>anthranilate</name>
        <dbReference type="ChEBI" id="CHEBI:16567"/>
        <label>1</label>
    </ligand>
</feature>
<keyword evidence="9" id="KW-0460">Magnesium</keyword>
<gene>
    <name evidence="9 13" type="primary">trpD</name>
    <name evidence="13" type="ORF">ID810_07395</name>
</gene>
<dbReference type="SUPFAM" id="SSF52418">
    <property type="entry name" value="Nucleoside phosphorylase/phosphoribosyltransferase catalytic domain"/>
    <property type="match status" value="1"/>
</dbReference>
<feature type="binding site" evidence="9">
    <location>
        <position position="103"/>
    </location>
    <ligand>
        <name>5-phospho-alpha-D-ribose 1-diphosphate</name>
        <dbReference type="ChEBI" id="CHEBI:58017"/>
    </ligand>
</feature>
<comment type="cofactor">
    <cofactor evidence="9">
        <name>Mg(2+)</name>
        <dbReference type="ChEBI" id="CHEBI:18420"/>
    </cofactor>
    <text evidence="9">Binds 2 magnesium ions per monomer.</text>
</comment>
<dbReference type="Proteomes" id="UP000594637">
    <property type="component" value="Chromosome"/>
</dbReference>
<evidence type="ECO:0000256" key="5">
    <source>
        <dbReference type="ARBA" id="ARBA00022822"/>
    </source>
</evidence>
<dbReference type="RefSeq" id="WP_166854790.1">
    <property type="nucleotide sequence ID" value="NZ_CP063989.1"/>
</dbReference>
<accession>A0A7T0LIY8</accession>
<dbReference type="SUPFAM" id="SSF47648">
    <property type="entry name" value="Nucleoside phosphorylase/phosphoribosyltransferase N-terminal domain"/>
    <property type="match status" value="1"/>
</dbReference>
<dbReference type="InterPro" id="IPR005940">
    <property type="entry name" value="Anthranilate_Pribosyl_Tfrase"/>
</dbReference>
<feature type="binding site" evidence="9">
    <location>
        <position position="189"/>
    </location>
    <ligand>
        <name>anthranilate</name>
        <dbReference type="ChEBI" id="CHEBI:16567"/>
        <label>2</label>
    </ligand>
</feature>
<reference evidence="13 14" key="1">
    <citation type="submission" date="2020-11" db="EMBL/GenBank/DDBJ databases">
        <title>Actinomyces sp. ZJ750.</title>
        <authorList>
            <person name="Zhou J."/>
        </authorList>
    </citation>
    <scope>NUCLEOTIDE SEQUENCE [LARGE SCALE GENOMIC DNA]</scope>
    <source>
        <strain evidence="13 14">ZJ750</strain>
    </source>
</reference>
<keyword evidence="5 9" id="KW-0822">Tryptophan biosynthesis</keyword>
<comment type="similarity">
    <text evidence="9">Belongs to the anthranilate phosphoribosyltransferase family.</text>
</comment>
<dbReference type="HAMAP" id="MF_00211">
    <property type="entry name" value="TrpD"/>
    <property type="match status" value="1"/>
</dbReference>
<dbReference type="PANTHER" id="PTHR43285:SF2">
    <property type="entry name" value="ANTHRANILATE PHOSPHORIBOSYLTRANSFERASE"/>
    <property type="match status" value="1"/>
</dbReference>
<name>A0A7T0LIY8_9ACTO</name>
<dbReference type="GO" id="GO:0000287">
    <property type="term" value="F:magnesium ion binding"/>
    <property type="evidence" value="ECO:0007669"/>
    <property type="project" value="UniProtKB-UniRule"/>
</dbReference>
<keyword evidence="4 9" id="KW-0808">Transferase</keyword>
<evidence type="ECO:0000256" key="7">
    <source>
        <dbReference type="ARBA" id="ARBA00052328"/>
    </source>
</evidence>
<evidence type="ECO:0000256" key="3">
    <source>
        <dbReference type="ARBA" id="ARBA00022676"/>
    </source>
</evidence>
<keyword evidence="2 9" id="KW-0028">Amino-acid biosynthesis</keyword>
<evidence type="ECO:0000256" key="4">
    <source>
        <dbReference type="ARBA" id="ARBA00022679"/>
    </source>
</evidence>
<evidence type="ECO:0000259" key="12">
    <source>
        <dbReference type="Pfam" id="PF02885"/>
    </source>
</evidence>
<feature type="binding site" evidence="9">
    <location>
        <begin position="131"/>
        <end position="139"/>
    </location>
    <ligand>
        <name>5-phospho-alpha-D-ribose 1-diphosphate</name>
        <dbReference type="ChEBI" id="CHEBI:58017"/>
    </ligand>
</feature>
<dbReference type="FunFam" id="3.40.1030.10:FF:000002">
    <property type="entry name" value="Anthranilate phosphoribosyltransferase"/>
    <property type="match status" value="1"/>
</dbReference>
<comment type="function">
    <text evidence="9">Catalyzes the transfer of the phosphoribosyl group of 5-phosphorylribose-1-pyrophosphate (PRPP) to anthranilate to yield N-(5'-phosphoribosyl)-anthranilate (PRA).</text>
</comment>
<dbReference type="EMBL" id="CP063989">
    <property type="protein sequence ID" value="QPL04621.1"/>
    <property type="molecule type" value="Genomic_DNA"/>
</dbReference>
<dbReference type="GO" id="GO:0000162">
    <property type="term" value="P:L-tryptophan biosynthetic process"/>
    <property type="evidence" value="ECO:0007669"/>
    <property type="project" value="UniProtKB-UniRule"/>
</dbReference>
<sequence length="377" mass="39118">MTTAPAENNAMSTGTDSRHERTEAARALMRTTVQGQVLSYEDASTVFAALGAGLLSEVETAALLAAMHARGERAEEVAGAAHAFRAAARPFPEVPMPLLDIVGTGGDGVGTINISTGAGITAASMGLAVSKHGNRAVSSKTGAADVISALGLPLELSPEQSAKVLQEVGFTFLFAQAYHPAMRFVAPVRATLRTPTIFNVLGPLINPARLSYQVMGVSNPAMMDMIASTLQRLGRERALVIHGLGLDEITVHGATSVREVTPDGVRSFTVTPEELGVPTRHLSEMLGGTPAENARILRDVFENRGRAGHRDAIAVNTGALLYLAGRVGTLREGTEAALEQLASGRVAKHLERMVAAAATVSATISGADSGQADGTVA</sequence>
<dbReference type="PANTHER" id="PTHR43285">
    <property type="entry name" value="ANTHRANILATE PHOSPHORIBOSYLTRANSFERASE"/>
    <property type="match status" value="1"/>
</dbReference>
<proteinExistence type="inferred from homology"/>
<feature type="binding site" evidence="9">
    <location>
        <position position="247"/>
    </location>
    <ligand>
        <name>Mg(2+)</name>
        <dbReference type="ChEBI" id="CHEBI:18420"/>
        <label>2</label>
    </ligand>
</feature>
<feature type="binding site" evidence="9">
    <location>
        <position position="248"/>
    </location>
    <ligand>
        <name>Mg(2+)</name>
        <dbReference type="ChEBI" id="CHEBI:18420"/>
        <label>2</label>
    </ligand>
</feature>
<evidence type="ECO:0000256" key="6">
    <source>
        <dbReference type="ARBA" id="ARBA00023141"/>
    </source>
</evidence>
<dbReference type="Pfam" id="PF00591">
    <property type="entry name" value="Glycos_transf_3"/>
    <property type="match status" value="1"/>
</dbReference>
<dbReference type="GO" id="GO:0004048">
    <property type="term" value="F:anthranilate phosphoribosyltransferase activity"/>
    <property type="evidence" value="ECO:0007669"/>
    <property type="project" value="UniProtKB-UniRule"/>
</dbReference>
<dbReference type="Pfam" id="PF02885">
    <property type="entry name" value="Glycos_trans_3N"/>
    <property type="match status" value="1"/>
</dbReference>
<evidence type="ECO:0000259" key="11">
    <source>
        <dbReference type="Pfam" id="PF00591"/>
    </source>
</evidence>
<comment type="catalytic activity">
    <reaction evidence="7 9">
        <text>N-(5-phospho-beta-D-ribosyl)anthranilate + diphosphate = 5-phospho-alpha-D-ribose 1-diphosphate + anthranilate</text>
        <dbReference type="Rhea" id="RHEA:11768"/>
        <dbReference type="ChEBI" id="CHEBI:16567"/>
        <dbReference type="ChEBI" id="CHEBI:18277"/>
        <dbReference type="ChEBI" id="CHEBI:33019"/>
        <dbReference type="ChEBI" id="CHEBI:58017"/>
        <dbReference type="EC" id="2.4.2.18"/>
    </reaction>
</comment>
<dbReference type="GO" id="GO:0005829">
    <property type="term" value="C:cytosol"/>
    <property type="evidence" value="ECO:0007669"/>
    <property type="project" value="TreeGrafter"/>
</dbReference>
<dbReference type="AlphaFoldDB" id="A0A7T0LIY8"/>
<comment type="pathway">
    <text evidence="1 9">Amino-acid biosynthesis; L-tryptophan biosynthesis; L-tryptophan from chorismate: step 2/5.</text>
</comment>
<evidence type="ECO:0000313" key="14">
    <source>
        <dbReference type="Proteomes" id="UP000594637"/>
    </source>
</evidence>
<feature type="binding site" evidence="9">
    <location>
        <position position="111"/>
    </location>
    <ligand>
        <name>5-phospho-alpha-D-ribose 1-diphosphate</name>
        <dbReference type="ChEBI" id="CHEBI:58017"/>
    </ligand>
</feature>
<feature type="domain" description="Glycosyl transferase family 3" evidence="11">
    <location>
        <begin position="97"/>
        <end position="345"/>
    </location>
</feature>
<dbReference type="UniPathway" id="UPA00035">
    <property type="reaction ID" value="UER00041"/>
</dbReference>
<evidence type="ECO:0000256" key="2">
    <source>
        <dbReference type="ARBA" id="ARBA00022605"/>
    </source>
</evidence>
<dbReference type="InterPro" id="IPR017459">
    <property type="entry name" value="Glycosyl_Trfase_fam3_N_dom"/>
</dbReference>
<feature type="binding site" evidence="9">
    <location>
        <position position="143"/>
    </location>
    <ligand>
        <name>5-phospho-alpha-D-ribose 1-diphosphate</name>
        <dbReference type="ChEBI" id="CHEBI:58017"/>
    </ligand>
</feature>
<feature type="binding site" evidence="9">
    <location>
        <position position="248"/>
    </location>
    <ligand>
        <name>Mg(2+)</name>
        <dbReference type="ChEBI" id="CHEBI:18420"/>
        <label>1</label>
    </ligand>
</feature>
<feature type="binding site" evidence="9">
    <location>
        <position position="134"/>
    </location>
    <ligand>
        <name>anthranilate</name>
        <dbReference type="ChEBI" id="CHEBI:16567"/>
        <label>1</label>
    </ligand>
</feature>
<feature type="binding site" evidence="9">
    <location>
        <begin position="113"/>
        <end position="116"/>
    </location>
    <ligand>
        <name>5-phospho-alpha-D-ribose 1-diphosphate</name>
        <dbReference type="ChEBI" id="CHEBI:58017"/>
    </ligand>
</feature>
<dbReference type="Gene3D" id="1.20.970.10">
    <property type="entry name" value="Transferase, Pyrimidine Nucleoside Phosphorylase, Chain C"/>
    <property type="match status" value="1"/>
</dbReference>
<feature type="compositionally biased region" description="Polar residues" evidence="10">
    <location>
        <begin position="1"/>
        <end position="15"/>
    </location>
</feature>
<dbReference type="InterPro" id="IPR036320">
    <property type="entry name" value="Glycosyl_Trfase_fam3_N_dom_sf"/>
</dbReference>
<keyword evidence="6 9" id="KW-0057">Aromatic amino acid biosynthesis</keyword>